<dbReference type="RefSeq" id="WP_349929199.1">
    <property type="nucleotide sequence ID" value="NZ_CP157981.1"/>
</dbReference>
<gene>
    <name evidence="1" type="ORF">ABJ384_04925</name>
</gene>
<protein>
    <submittedName>
        <fullName evidence="1">Phage tail assembly protein</fullName>
    </submittedName>
</protein>
<organism evidence="1">
    <name type="scientific">Acinetobacter sp. A1-4-2</name>
    <dbReference type="NCBI Taxonomy" id="3156489"/>
    <lineage>
        <taxon>Bacteria</taxon>
        <taxon>Pseudomonadati</taxon>
        <taxon>Pseudomonadota</taxon>
        <taxon>Gammaproteobacteria</taxon>
        <taxon>Moraxellales</taxon>
        <taxon>Moraxellaceae</taxon>
        <taxon>Acinetobacter</taxon>
    </lineage>
</organism>
<reference evidence="1" key="1">
    <citation type="submission" date="2024-06" db="EMBL/GenBank/DDBJ databases">
        <authorList>
            <person name="Song Z."/>
        </authorList>
    </citation>
    <scope>NUCLEOTIDE SEQUENCE</scope>
    <source>
        <strain evidence="1">A1-4-2</strain>
    </source>
</reference>
<dbReference type="AlphaFoldDB" id="A0AAU7SZL7"/>
<name>A0AAU7SZL7_9GAMM</name>
<proteinExistence type="predicted"/>
<sequence>MQTPEQNQAQQPTPDQIENQKLITQNPDIQIVDLDEPIKIGNTEFTQIEVRKPSVPALRKIRISEILNGDVNSICTILPLCTTPTLSQSLLNSGAVEPADIVQLGAAVIYFLQPKSVRAELSLQQ</sequence>
<evidence type="ECO:0000313" key="1">
    <source>
        <dbReference type="EMBL" id="XBU16511.1"/>
    </source>
</evidence>
<accession>A0AAU7SZL7</accession>
<dbReference type="EMBL" id="CP157981">
    <property type="protein sequence ID" value="XBU16511.1"/>
    <property type="molecule type" value="Genomic_DNA"/>
</dbReference>